<dbReference type="Proteomes" id="UP001163823">
    <property type="component" value="Chromosome 3"/>
</dbReference>
<evidence type="ECO:0000256" key="1">
    <source>
        <dbReference type="SAM" id="MobiDB-lite"/>
    </source>
</evidence>
<dbReference type="PANTHER" id="PTHR35461:SF3">
    <property type="entry name" value="OVATE DOMAIN-CONTAINING PROTEIN"/>
    <property type="match status" value="1"/>
</dbReference>
<keyword evidence="2" id="KW-0067">ATP-binding</keyword>
<dbReference type="PANTHER" id="PTHR35461">
    <property type="entry name" value="BNAANNG14610D PROTEIN"/>
    <property type="match status" value="1"/>
</dbReference>
<sequence length="251" mass="29120">MPTSRAMLLKNPISNTKKFFQKTLQNFKSFFSAGYQKLPKTPPHHPFTYSVAAGSVIDMNIHPSYRDLDKFYTDFKDQWDSEKDKAVKIRSRKKTMLSSPTRQPDEEVCGNGSSLINFNSKTSPLHGQNNKQIESRSEENQNQSKSTSVTHQRRKQEDSLYSNSKGKREQRNCMVAQKLKELETFDMGNVDYVLDIEEVLHYYSRLTCPAYLEIVDKFFMDMYSEFFALPQLATPSTANSRLRLRSVRSCY</sequence>
<dbReference type="EMBL" id="JARAOO010000003">
    <property type="protein sequence ID" value="KAJ7973873.1"/>
    <property type="molecule type" value="Genomic_DNA"/>
</dbReference>
<feature type="compositionally biased region" description="Polar residues" evidence="1">
    <location>
        <begin position="140"/>
        <end position="150"/>
    </location>
</feature>
<accession>A0AAD7Q2Y0</accession>
<keyword evidence="2" id="KW-0347">Helicase</keyword>
<dbReference type="KEGG" id="qsa:O6P43_004035"/>
<reference evidence="2" key="1">
    <citation type="journal article" date="2023" name="Science">
        <title>Elucidation of the pathway for biosynthesis of saponin adjuvants from the soapbark tree.</title>
        <authorList>
            <person name="Reed J."/>
            <person name="Orme A."/>
            <person name="El-Demerdash A."/>
            <person name="Owen C."/>
            <person name="Martin L.B.B."/>
            <person name="Misra R.C."/>
            <person name="Kikuchi S."/>
            <person name="Rejzek M."/>
            <person name="Martin A.C."/>
            <person name="Harkess A."/>
            <person name="Leebens-Mack J."/>
            <person name="Louveau T."/>
            <person name="Stephenson M.J."/>
            <person name="Osbourn A."/>
        </authorList>
    </citation>
    <scope>NUCLEOTIDE SEQUENCE</scope>
    <source>
        <strain evidence="2">S10</strain>
    </source>
</reference>
<comment type="caution">
    <text evidence="2">The sequence shown here is derived from an EMBL/GenBank/DDBJ whole genome shotgun (WGS) entry which is preliminary data.</text>
</comment>
<feature type="region of interest" description="Disordered" evidence="1">
    <location>
        <begin position="90"/>
        <end position="169"/>
    </location>
</feature>
<gene>
    <name evidence="2" type="ORF">O6P43_004035</name>
</gene>
<feature type="compositionally biased region" description="Polar residues" evidence="1">
    <location>
        <begin position="111"/>
        <end position="132"/>
    </location>
</feature>
<protein>
    <submittedName>
        <fullName evidence="2">ATP-dependent RNA helicase DDX11-like protein</fullName>
    </submittedName>
</protein>
<dbReference type="AlphaFoldDB" id="A0AAD7Q2Y0"/>
<dbReference type="GO" id="GO:0004386">
    <property type="term" value="F:helicase activity"/>
    <property type="evidence" value="ECO:0007669"/>
    <property type="project" value="UniProtKB-KW"/>
</dbReference>
<name>A0AAD7Q2Y0_QUISA</name>
<keyword evidence="3" id="KW-1185">Reference proteome</keyword>
<organism evidence="2 3">
    <name type="scientific">Quillaja saponaria</name>
    <name type="common">Soap bark tree</name>
    <dbReference type="NCBI Taxonomy" id="32244"/>
    <lineage>
        <taxon>Eukaryota</taxon>
        <taxon>Viridiplantae</taxon>
        <taxon>Streptophyta</taxon>
        <taxon>Embryophyta</taxon>
        <taxon>Tracheophyta</taxon>
        <taxon>Spermatophyta</taxon>
        <taxon>Magnoliopsida</taxon>
        <taxon>eudicotyledons</taxon>
        <taxon>Gunneridae</taxon>
        <taxon>Pentapetalae</taxon>
        <taxon>rosids</taxon>
        <taxon>fabids</taxon>
        <taxon>Fabales</taxon>
        <taxon>Quillajaceae</taxon>
        <taxon>Quillaja</taxon>
    </lineage>
</organism>
<evidence type="ECO:0000313" key="2">
    <source>
        <dbReference type="EMBL" id="KAJ7973873.1"/>
    </source>
</evidence>
<keyword evidence="2" id="KW-0547">Nucleotide-binding</keyword>
<evidence type="ECO:0000313" key="3">
    <source>
        <dbReference type="Proteomes" id="UP001163823"/>
    </source>
</evidence>
<proteinExistence type="predicted"/>
<keyword evidence="2" id="KW-0378">Hydrolase</keyword>